<dbReference type="NCBIfam" id="TIGR00709">
    <property type="entry name" value="dat"/>
    <property type="match status" value="1"/>
</dbReference>
<comment type="cofactor">
    <cofactor evidence="1">
        <name>pyridoxal 5'-phosphate</name>
        <dbReference type="ChEBI" id="CHEBI:597326"/>
    </cofactor>
</comment>
<organism evidence="7 8">
    <name type="scientific">Flexistipes sinusarabici</name>
    <dbReference type="NCBI Taxonomy" id="2352"/>
    <lineage>
        <taxon>Bacteria</taxon>
        <taxon>Pseudomonadati</taxon>
        <taxon>Deferribacterota</taxon>
        <taxon>Deferribacteres</taxon>
        <taxon>Deferribacterales</taxon>
        <taxon>Flexistipitaceae</taxon>
        <taxon>Flexistipes</taxon>
    </lineage>
</organism>
<dbReference type="Proteomes" id="UP000262325">
    <property type="component" value="Unassembled WGS sequence"/>
</dbReference>
<protein>
    <submittedName>
        <fullName evidence="7">Diaminobutyrate--2-oxoglutarate transaminase</fullName>
    </submittedName>
</protein>
<dbReference type="InterPro" id="IPR004637">
    <property type="entry name" value="Dat"/>
</dbReference>
<dbReference type="InterPro" id="IPR015424">
    <property type="entry name" value="PyrdxlP-dep_Trfase"/>
</dbReference>
<dbReference type="PANTHER" id="PTHR43552:SF2">
    <property type="entry name" value="DIAMINOBUTYRATE--2-OXOGLUTARATE TRANSAMINASE"/>
    <property type="match status" value="1"/>
</dbReference>
<accession>A0A3D5Q9M8</accession>
<evidence type="ECO:0000256" key="6">
    <source>
        <dbReference type="RuleBase" id="RU003560"/>
    </source>
</evidence>
<proteinExistence type="inferred from homology"/>
<evidence type="ECO:0000256" key="3">
    <source>
        <dbReference type="ARBA" id="ARBA00022576"/>
    </source>
</evidence>
<keyword evidence="3" id="KW-0032">Aminotransferase</keyword>
<dbReference type="GO" id="GO:0030170">
    <property type="term" value="F:pyridoxal phosphate binding"/>
    <property type="evidence" value="ECO:0007669"/>
    <property type="project" value="InterPro"/>
</dbReference>
<dbReference type="Gene3D" id="3.40.640.10">
    <property type="entry name" value="Type I PLP-dependent aspartate aminotransferase-like (Major domain)"/>
    <property type="match status" value="1"/>
</dbReference>
<dbReference type="Pfam" id="PF00202">
    <property type="entry name" value="Aminotran_3"/>
    <property type="match status" value="1"/>
</dbReference>
<evidence type="ECO:0000313" key="8">
    <source>
        <dbReference type="Proteomes" id="UP000262325"/>
    </source>
</evidence>
<evidence type="ECO:0000256" key="4">
    <source>
        <dbReference type="ARBA" id="ARBA00022679"/>
    </source>
</evidence>
<dbReference type="AlphaFoldDB" id="A0A3D5Q9M8"/>
<reference evidence="7 8" key="1">
    <citation type="journal article" date="2018" name="Nat. Biotechnol.">
        <title>A standardized bacterial taxonomy based on genome phylogeny substantially revises the tree of life.</title>
        <authorList>
            <person name="Parks D.H."/>
            <person name="Chuvochina M."/>
            <person name="Waite D.W."/>
            <person name="Rinke C."/>
            <person name="Skarshewski A."/>
            <person name="Chaumeil P.A."/>
            <person name="Hugenholtz P."/>
        </authorList>
    </citation>
    <scope>NUCLEOTIDE SEQUENCE [LARGE SCALE GENOMIC DNA]</scope>
    <source>
        <strain evidence="7">UBA8672</strain>
    </source>
</reference>
<name>A0A3D5Q9M8_FLESI</name>
<evidence type="ECO:0000256" key="5">
    <source>
        <dbReference type="ARBA" id="ARBA00022898"/>
    </source>
</evidence>
<keyword evidence="4" id="KW-0808">Transferase</keyword>
<dbReference type="NCBIfam" id="NF006733">
    <property type="entry name" value="PRK09264.1"/>
    <property type="match status" value="1"/>
</dbReference>
<dbReference type="Gene3D" id="3.90.1150.10">
    <property type="entry name" value="Aspartate Aminotransferase, domain 1"/>
    <property type="match status" value="1"/>
</dbReference>
<sequence>MANSMEIFEQWESEIRAYCRAAPTVFKSASNAKQVDENGKEYVDFFAGAGVLNFGHNNPKMKEAMIEFLKEDGVAHSLDMYTSAKRSFIEKFVETILKPRNMKYKMQFTGPTGTNAVEAALKLARKVTGRDDVVAFTHGFHGMTLGSLACTANHYFRNAAGVSLDNVIRWPFGTGKNYMESLEDLKAMFNDPSSGVNAPAAFLVETIQAEGGVRVGSVEWLEGIQQLARDLGALFIIDDIQVGCGRTGSYFSFDGTDLDPDIIVLAKGIGGYGTPLAMTLNKPEYDEKWSPGEHTGTFRGQGLSFVAGTKALDYFDNDELMNKTKKHGEYMSSFLKDLAEGNDDVEVRGRGMIVGFDVTDGDKAKAIARECFENGMLIGVCGSRGEVLKFIPPLTIPEEDLTKGLEIFSNAYKKVIG</sequence>
<evidence type="ECO:0000256" key="2">
    <source>
        <dbReference type="ARBA" id="ARBA00008954"/>
    </source>
</evidence>
<dbReference type="GO" id="GO:0008483">
    <property type="term" value="F:transaminase activity"/>
    <property type="evidence" value="ECO:0007669"/>
    <property type="project" value="UniProtKB-KW"/>
</dbReference>
<dbReference type="PROSITE" id="PS00600">
    <property type="entry name" value="AA_TRANSFER_CLASS_3"/>
    <property type="match status" value="1"/>
</dbReference>
<evidence type="ECO:0000256" key="1">
    <source>
        <dbReference type="ARBA" id="ARBA00001933"/>
    </source>
</evidence>
<dbReference type="InterPro" id="IPR005814">
    <property type="entry name" value="Aminotrans_3"/>
</dbReference>
<dbReference type="EMBL" id="DPPF01000057">
    <property type="protein sequence ID" value="HCW92551.1"/>
    <property type="molecule type" value="Genomic_DNA"/>
</dbReference>
<dbReference type="InterPro" id="IPR049704">
    <property type="entry name" value="Aminotrans_3_PPA_site"/>
</dbReference>
<gene>
    <name evidence="7" type="ORF">DHM44_02600</name>
</gene>
<dbReference type="PIRSF" id="PIRSF000521">
    <property type="entry name" value="Transaminase_4ab_Lys_Orn"/>
    <property type="match status" value="1"/>
</dbReference>
<dbReference type="InterPro" id="IPR015422">
    <property type="entry name" value="PyrdxlP-dep_Trfase_small"/>
</dbReference>
<keyword evidence="5 6" id="KW-0663">Pyridoxal phosphate</keyword>
<dbReference type="PANTHER" id="PTHR43552">
    <property type="entry name" value="DIAMINOBUTYRATE--2-OXOGLUTARATE AMINOTRANSFERASE"/>
    <property type="match status" value="1"/>
</dbReference>
<dbReference type="SUPFAM" id="SSF53383">
    <property type="entry name" value="PLP-dependent transferases"/>
    <property type="match status" value="1"/>
</dbReference>
<comment type="caution">
    <text evidence="7">The sequence shown here is derived from an EMBL/GenBank/DDBJ whole genome shotgun (WGS) entry which is preliminary data.</text>
</comment>
<dbReference type="InterPro" id="IPR015421">
    <property type="entry name" value="PyrdxlP-dep_Trfase_major"/>
</dbReference>
<dbReference type="CDD" id="cd00610">
    <property type="entry name" value="OAT_like"/>
    <property type="match status" value="1"/>
</dbReference>
<comment type="similarity">
    <text evidence="2 6">Belongs to the class-III pyridoxal-phosphate-dependent aminotransferase family.</text>
</comment>
<evidence type="ECO:0000313" key="7">
    <source>
        <dbReference type="EMBL" id="HCW92551.1"/>
    </source>
</evidence>